<feature type="domain" description="MoaB/Mog" evidence="2">
    <location>
        <begin position="4"/>
        <end position="171"/>
    </location>
</feature>
<dbReference type="InterPro" id="IPR036425">
    <property type="entry name" value="MoaB/Mog-like_dom_sf"/>
</dbReference>
<protein>
    <recommendedName>
        <fullName evidence="1">Putative competence-damage inducible protein</fullName>
    </recommendedName>
</protein>
<dbReference type="GeneID" id="93726782"/>
<dbReference type="EMBL" id="RQTE01000362">
    <property type="protein sequence ID" value="RZI00012.1"/>
    <property type="molecule type" value="Genomic_DNA"/>
</dbReference>
<dbReference type="Gene3D" id="3.30.70.2860">
    <property type="match status" value="1"/>
</dbReference>
<evidence type="ECO:0000313" key="4">
    <source>
        <dbReference type="EMBL" id="RZI00012.1"/>
    </source>
</evidence>
<dbReference type="InterPro" id="IPR001453">
    <property type="entry name" value="MoaB/Mog_dom"/>
</dbReference>
<dbReference type="PANTHER" id="PTHR13939:SF0">
    <property type="entry name" value="NMN AMIDOHYDROLASE-LIKE PROTEIN YFAY"/>
    <property type="match status" value="1"/>
</dbReference>
<proteinExistence type="inferred from homology"/>
<dbReference type="OrthoDB" id="9801454at2"/>
<evidence type="ECO:0000259" key="2">
    <source>
        <dbReference type="SMART" id="SM00852"/>
    </source>
</evidence>
<dbReference type="InterPro" id="IPR008135">
    <property type="entry name" value="Competence-induced_CinA"/>
</dbReference>
<dbReference type="KEGG" id="scv:A4G25_02815"/>
<dbReference type="CDD" id="cd00885">
    <property type="entry name" value="cinA"/>
    <property type="match status" value="1"/>
</dbReference>
<accession>A0A143P8X3</accession>
<dbReference type="NCBIfam" id="TIGR00177">
    <property type="entry name" value="molyb_syn"/>
    <property type="match status" value="1"/>
</dbReference>
<comment type="similarity">
    <text evidence="1">Belongs to the CinA family.</text>
</comment>
<organism evidence="4 5">
    <name type="scientific">Staphylococcus condimenti</name>
    <dbReference type="NCBI Taxonomy" id="70255"/>
    <lineage>
        <taxon>Bacteria</taxon>
        <taxon>Bacillati</taxon>
        <taxon>Bacillota</taxon>
        <taxon>Bacilli</taxon>
        <taxon>Bacillales</taxon>
        <taxon>Staphylococcaceae</taxon>
        <taxon>Staphylococcus</taxon>
    </lineage>
</organism>
<dbReference type="HAMAP" id="MF_00226_B">
    <property type="entry name" value="CinA_B"/>
    <property type="match status" value="1"/>
</dbReference>
<gene>
    <name evidence="1" type="primary">cinA</name>
    <name evidence="4" type="ORF">EIG99_12720</name>
    <name evidence="3" type="ORF">I6J05_02900</name>
</gene>
<reference evidence="4 5" key="1">
    <citation type="submission" date="2018-11" db="EMBL/GenBank/DDBJ databases">
        <title>Genomic profiling of Staphylococcus species from a Poultry farm system in KwaZulu-Natal, South Africa.</title>
        <authorList>
            <person name="Amoako D.G."/>
            <person name="Somboro A.M."/>
            <person name="Abia A.L.K."/>
            <person name="Bester L.A."/>
            <person name="Essack S.Y."/>
        </authorList>
    </citation>
    <scope>NUCLEOTIDE SEQUENCE [LARGE SCALE GENOMIC DNA]</scope>
    <source>
        <strain evidence="4 5">SA11</strain>
    </source>
</reference>
<sequence length="380" mass="42779">MKISIVAVGSELLLGQILNTNAKYLAQLFNGVGLNVMEQAVIGDNPERLERLLRQTLEENDTVIMTGGLGPTKDDLTKHTVAKVFDKELVTDNEALEYIENYFKEQHQEMSENNKQQALVIEGAKVLPNKVGMAPGMLVEEDGKRVALMPGPPKEMQPMAENELLPYLLEGDKLIFSEQLRFAGIGESRVETELMDLIDNQSNPTIAPLAGPHEVSTRLTANGRNQEECEKLIAPVKEEILKRIGKYYYGSDHTKIEQAVLAKIPGDFALYDGVTSAEIYSRLKEYDKDNQLKGMLLDNDKYVSSTLTLEERLKLSAAYVRDFYQTEIGISLLYDGEKVHLGVLTEKGFESESFVMTQKRNLVKHRTPNYVYIRLINLFS</sequence>
<evidence type="ECO:0000313" key="3">
    <source>
        <dbReference type="EMBL" id="QQS83286.1"/>
    </source>
</evidence>
<dbReference type="SMART" id="SM00852">
    <property type="entry name" value="MoCF_biosynth"/>
    <property type="match status" value="1"/>
</dbReference>
<evidence type="ECO:0000256" key="1">
    <source>
        <dbReference type="HAMAP-Rule" id="MF_00226"/>
    </source>
</evidence>
<evidence type="ECO:0000313" key="5">
    <source>
        <dbReference type="Proteomes" id="UP000293854"/>
    </source>
</evidence>
<dbReference type="NCBIfam" id="TIGR00200">
    <property type="entry name" value="cinA_nterm"/>
    <property type="match status" value="1"/>
</dbReference>
<name>A0A143P8X3_9STAP</name>
<dbReference type="RefSeq" id="WP_047131215.1">
    <property type="nucleotide sequence ID" value="NZ_CP015114.1"/>
</dbReference>
<dbReference type="InterPro" id="IPR041424">
    <property type="entry name" value="CinA_KH"/>
</dbReference>
<dbReference type="Pfam" id="PF18146">
    <property type="entry name" value="CinA_KH"/>
    <property type="match status" value="1"/>
</dbReference>
<keyword evidence="6" id="KW-1185">Reference proteome</keyword>
<dbReference type="InterPro" id="IPR050101">
    <property type="entry name" value="CinA"/>
</dbReference>
<dbReference type="Pfam" id="PF00994">
    <property type="entry name" value="MoCF_biosynth"/>
    <property type="match status" value="1"/>
</dbReference>
<dbReference type="EMBL" id="CP068073">
    <property type="protein sequence ID" value="QQS83286.1"/>
    <property type="molecule type" value="Genomic_DNA"/>
</dbReference>
<evidence type="ECO:0000313" key="6">
    <source>
        <dbReference type="Proteomes" id="UP000595942"/>
    </source>
</evidence>
<dbReference type="SUPFAM" id="SSF53218">
    <property type="entry name" value="Molybdenum cofactor biosynthesis proteins"/>
    <property type="match status" value="1"/>
</dbReference>
<dbReference type="AlphaFoldDB" id="A0A143P8X3"/>
<dbReference type="Gene3D" id="3.40.980.10">
    <property type="entry name" value="MoaB/Mog-like domain"/>
    <property type="match status" value="1"/>
</dbReference>
<dbReference type="Proteomes" id="UP000595942">
    <property type="component" value="Chromosome"/>
</dbReference>
<dbReference type="PANTHER" id="PTHR13939">
    <property type="entry name" value="NICOTINAMIDE-NUCLEOTIDE AMIDOHYDROLASE PNCC"/>
    <property type="match status" value="1"/>
</dbReference>
<dbReference type="Proteomes" id="UP000293854">
    <property type="component" value="Unassembled WGS sequence"/>
</dbReference>
<reference evidence="3 6" key="2">
    <citation type="submission" date="2021-01" db="EMBL/GenBank/DDBJ databases">
        <title>FDA dAtabase for Regulatory Grade micrObial Sequences (FDA-ARGOS): Supporting development and validation of Infectious Disease Dx tests.</title>
        <authorList>
            <person name="Sproer C."/>
            <person name="Gronow S."/>
            <person name="Severitt S."/>
            <person name="Schroder I."/>
            <person name="Tallon L."/>
            <person name="Sadzewicz L."/>
            <person name="Zhao X."/>
            <person name="Boylan J."/>
            <person name="Ott S."/>
            <person name="Bowen H."/>
            <person name="Vavikolanu K."/>
            <person name="Mehta A."/>
            <person name="Aluvathingal J."/>
            <person name="Nadendla S."/>
            <person name="Lowell S."/>
            <person name="Myers T."/>
            <person name="Yan Y."/>
            <person name="Sichtig H."/>
        </authorList>
    </citation>
    <scope>NUCLEOTIDE SEQUENCE [LARGE SCALE GENOMIC DNA]</scope>
    <source>
        <strain evidence="3 6">FDAARGOS_1148</strain>
    </source>
</reference>